<feature type="binding site" evidence="5">
    <location>
        <position position="284"/>
    </location>
    <ligand>
        <name>substrate</name>
    </ligand>
</feature>
<dbReference type="FunFam" id="3.20.20.10:FF:000003">
    <property type="entry name" value="Diaminopimelate decarboxylase"/>
    <property type="match status" value="1"/>
</dbReference>
<reference evidence="10" key="1">
    <citation type="submission" date="2020-10" db="EMBL/GenBank/DDBJ databases">
        <authorList>
            <person name="Hahn C.J."/>
            <person name="Laso-Perez R."/>
            <person name="Vulcano F."/>
            <person name="Vaziourakis K.-M."/>
            <person name="Stokke R."/>
            <person name="Steen I.H."/>
            <person name="Teske A."/>
            <person name="Boetius A."/>
            <person name="Liebeke M."/>
            <person name="Amann R."/>
            <person name="Knittel K."/>
        </authorList>
    </citation>
    <scope>NUCLEOTIDE SEQUENCE</scope>
    <source>
        <strain evidence="10">Gfbio:e3339647-f889-4370-9287-4fb5cb688e4c:AG392D22_GoMArc1</strain>
    </source>
</reference>
<keyword evidence="4 5" id="KW-0456">Lyase</keyword>
<comment type="function">
    <text evidence="5">Specifically catalyzes the decarboxylation of meso-diaminopimelate (meso-DAP) to L-lysine.</text>
</comment>
<feature type="binding site" evidence="5">
    <location>
        <position position="319"/>
    </location>
    <ligand>
        <name>substrate</name>
    </ligand>
</feature>
<comment type="caution">
    <text evidence="10">The sequence shown here is derived from an EMBL/GenBank/DDBJ whole genome shotgun (WGS) entry which is preliminary data.</text>
</comment>
<comment type="catalytic activity">
    <reaction evidence="5 8">
        <text>meso-2,6-diaminopimelate + H(+) = L-lysine + CO2</text>
        <dbReference type="Rhea" id="RHEA:15101"/>
        <dbReference type="ChEBI" id="CHEBI:15378"/>
        <dbReference type="ChEBI" id="CHEBI:16526"/>
        <dbReference type="ChEBI" id="CHEBI:32551"/>
        <dbReference type="ChEBI" id="CHEBI:57791"/>
        <dbReference type="EC" id="4.1.1.20"/>
    </reaction>
</comment>
<dbReference type="InterPro" id="IPR002986">
    <property type="entry name" value="DAP_deCOOHase_LysA"/>
</dbReference>
<comment type="cofactor">
    <cofactor evidence="1 5 7 8">
        <name>pyridoxal 5'-phosphate</name>
        <dbReference type="ChEBI" id="CHEBI:597326"/>
    </cofactor>
</comment>
<dbReference type="HAMAP" id="MF_02120">
    <property type="entry name" value="LysA"/>
    <property type="match status" value="1"/>
</dbReference>
<protein>
    <recommendedName>
        <fullName evidence="5 6">Diaminopimelate decarboxylase</fullName>
        <shortName evidence="5">DAP decarboxylase</shortName>
        <shortName evidence="5">DAPDC</shortName>
        <ecNumber evidence="5 6">4.1.1.20</ecNumber>
    </recommendedName>
</protein>
<evidence type="ECO:0000256" key="5">
    <source>
        <dbReference type="HAMAP-Rule" id="MF_02120"/>
    </source>
</evidence>
<dbReference type="InterPro" id="IPR029066">
    <property type="entry name" value="PLP-binding_barrel"/>
</dbReference>
<feature type="active site" description="Proton donor" evidence="7">
    <location>
        <position position="350"/>
    </location>
</feature>
<dbReference type="InterPro" id="IPR000183">
    <property type="entry name" value="Orn/DAP/Arg_de-COase"/>
</dbReference>
<organism evidence="10 11">
    <name type="scientific">Candidatus Argoarchaeum ethanivorans</name>
    <dbReference type="NCBI Taxonomy" id="2608793"/>
    <lineage>
        <taxon>Archaea</taxon>
        <taxon>Methanobacteriati</taxon>
        <taxon>Methanobacteriota</taxon>
        <taxon>Stenosarchaea group</taxon>
        <taxon>Methanomicrobia</taxon>
        <taxon>Methanosarcinales</taxon>
        <taxon>Methanosarcinales incertae sedis</taxon>
        <taxon>GOM Arc I cluster</taxon>
        <taxon>Candidatus Argoarchaeum</taxon>
    </lineage>
</organism>
<accession>A0A811TG24</accession>
<name>A0A811TG24_9EURY</name>
<dbReference type="PANTHER" id="PTHR43727">
    <property type="entry name" value="DIAMINOPIMELATE DECARBOXYLASE"/>
    <property type="match status" value="1"/>
</dbReference>
<dbReference type="PRINTS" id="PR01179">
    <property type="entry name" value="ODADCRBXLASE"/>
</dbReference>
<dbReference type="PANTHER" id="PTHR43727:SF2">
    <property type="entry name" value="GROUP IV DECARBOXYLASE"/>
    <property type="match status" value="1"/>
</dbReference>
<keyword evidence="2 5" id="KW-0210">Decarboxylase</keyword>
<evidence type="ECO:0000256" key="6">
    <source>
        <dbReference type="NCBIfam" id="TIGR01048"/>
    </source>
</evidence>
<feature type="domain" description="Orn/DAP/Arg decarboxylase 2 N-terminal" evidence="9">
    <location>
        <begin position="39"/>
        <end position="288"/>
    </location>
</feature>
<keyword evidence="3 5" id="KW-0663">Pyridoxal phosphate</keyword>
<sequence>MFKIDGHLEVYNHHLFVGGVDSLELIKEYGSPLFVINEQRIRDNYRRYQGAFPDADIYYAVKANSNFSILRILAREGAGADVFSEGELYLALLAGIRKDKILFNGNSKTDHELKYAVETGVKVSVDSVDELKTLAAFAKESGKTIPIAFRVNPDVSPKTHPKIATGLATSKFGIPLEKIIEAYDMAQKLDTIEPVGIHCHIGSQILETTPFVEMTNKMMDLVEQIDRLGIKFEFVDLGSGLGIPYKKDEPAPTPQDLADAILPVFNERANAMGLHPRIILEPGRYITADATVLLTTVNMVKEAHKNFVGVDAGFNLLVRPAMYDSYHHVLVANKADLNSERLYTIAGPVCESGDILASDRELPVVEKGDVVAVLDTGAYGFSMSSQYNGRPRAPEVLITQRKTCIVREHENIDDLLTKQRLPPHLL</sequence>
<dbReference type="AlphaFoldDB" id="A0A811TG24"/>
<dbReference type="InterPro" id="IPR022644">
    <property type="entry name" value="De-COase2_N"/>
</dbReference>
<dbReference type="GO" id="GO:0030170">
    <property type="term" value="F:pyridoxal phosphate binding"/>
    <property type="evidence" value="ECO:0007669"/>
    <property type="project" value="UniProtKB-UniRule"/>
</dbReference>
<dbReference type="InterPro" id="IPR022653">
    <property type="entry name" value="De-COase2_pyr-phos_BS"/>
</dbReference>
<evidence type="ECO:0000256" key="3">
    <source>
        <dbReference type="ARBA" id="ARBA00022898"/>
    </source>
</evidence>
<comment type="pathway">
    <text evidence="5 8">Amino-acid biosynthesis; L-lysine biosynthesis via DAP pathway; L-lysine from DL-2,6-diaminopimelate: step 1/1.</text>
</comment>
<dbReference type="InterPro" id="IPR009006">
    <property type="entry name" value="Ala_racemase/Decarboxylase_C"/>
</dbReference>
<dbReference type="EMBL" id="CAJHIS010000021">
    <property type="protein sequence ID" value="CAD6494419.1"/>
    <property type="molecule type" value="Genomic_DNA"/>
</dbReference>
<feature type="binding site" evidence="5">
    <location>
        <position position="351"/>
    </location>
    <ligand>
        <name>substrate</name>
    </ligand>
</feature>
<dbReference type="Pfam" id="PF02784">
    <property type="entry name" value="Orn_Arg_deC_N"/>
    <property type="match status" value="1"/>
</dbReference>
<evidence type="ECO:0000259" key="9">
    <source>
        <dbReference type="Pfam" id="PF02784"/>
    </source>
</evidence>
<keyword evidence="5 8" id="KW-0457">Lysine biosynthesis</keyword>
<proteinExistence type="inferred from homology"/>
<comment type="subunit">
    <text evidence="5">Homodimer.</text>
</comment>
<dbReference type="SUPFAM" id="SSF51419">
    <property type="entry name" value="PLP-binding barrel"/>
    <property type="match status" value="1"/>
</dbReference>
<dbReference type="UniPathway" id="UPA00034">
    <property type="reaction ID" value="UER00027"/>
</dbReference>
<dbReference type="CDD" id="cd06828">
    <property type="entry name" value="PLPDE_III_DapDC"/>
    <property type="match status" value="1"/>
</dbReference>
<feature type="binding site" evidence="5">
    <location>
        <position position="379"/>
    </location>
    <ligand>
        <name>substrate</name>
    </ligand>
</feature>
<evidence type="ECO:0000256" key="1">
    <source>
        <dbReference type="ARBA" id="ARBA00001933"/>
    </source>
</evidence>
<comment type="similarity">
    <text evidence="5">Belongs to the Orn/Lys/Arg decarboxylase class-II family. LysA subfamily.</text>
</comment>
<keyword evidence="5" id="KW-0028">Amino-acid biosynthesis</keyword>
<feature type="binding site" evidence="5">
    <location>
        <position position="379"/>
    </location>
    <ligand>
        <name>pyridoxal 5'-phosphate</name>
        <dbReference type="ChEBI" id="CHEBI:597326"/>
    </ligand>
</feature>
<dbReference type="Gene3D" id="3.20.20.10">
    <property type="entry name" value="Alanine racemase"/>
    <property type="match status" value="1"/>
</dbReference>
<feature type="modified residue" description="N6-(pyridoxal phosphate)lysine" evidence="5 7">
    <location>
        <position position="62"/>
    </location>
</feature>
<dbReference type="NCBIfam" id="TIGR01048">
    <property type="entry name" value="lysA"/>
    <property type="match status" value="1"/>
</dbReference>
<evidence type="ECO:0000313" key="11">
    <source>
        <dbReference type="Proteomes" id="UP000634805"/>
    </source>
</evidence>
<evidence type="ECO:0000256" key="8">
    <source>
        <dbReference type="RuleBase" id="RU003738"/>
    </source>
</evidence>
<dbReference type="PRINTS" id="PR01181">
    <property type="entry name" value="DAPDCRBXLASE"/>
</dbReference>
<dbReference type="Gene3D" id="2.40.37.10">
    <property type="entry name" value="Lyase, Ornithine Decarboxylase, Chain A, domain 1"/>
    <property type="match status" value="1"/>
</dbReference>
<evidence type="ECO:0000256" key="2">
    <source>
        <dbReference type="ARBA" id="ARBA00022793"/>
    </source>
</evidence>
<evidence type="ECO:0000256" key="7">
    <source>
        <dbReference type="PIRSR" id="PIRSR600183-50"/>
    </source>
</evidence>
<dbReference type="GO" id="GO:0008836">
    <property type="term" value="F:diaminopimelate decarboxylase activity"/>
    <property type="evidence" value="ECO:0007669"/>
    <property type="project" value="UniProtKB-UniRule"/>
</dbReference>
<dbReference type="PROSITE" id="PS00878">
    <property type="entry name" value="ODR_DC_2_1"/>
    <property type="match status" value="1"/>
</dbReference>
<dbReference type="GO" id="GO:0009089">
    <property type="term" value="P:lysine biosynthetic process via diaminopimelate"/>
    <property type="evidence" value="ECO:0007669"/>
    <property type="project" value="UniProtKB-UniRule"/>
</dbReference>
<feature type="binding site" evidence="5">
    <location>
        <position position="240"/>
    </location>
    <ligand>
        <name>pyridoxal 5'-phosphate</name>
        <dbReference type="ChEBI" id="CHEBI:597326"/>
    </ligand>
</feature>
<dbReference type="Proteomes" id="UP000634805">
    <property type="component" value="Unassembled WGS sequence"/>
</dbReference>
<feature type="binding site" evidence="5">
    <location>
        <position position="323"/>
    </location>
    <ligand>
        <name>substrate</name>
    </ligand>
</feature>
<evidence type="ECO:0000256" key="4">
    <source>
        <dbReference type="ARBA" id="ARBA00023239"/>
    </source>
</evidence>
<evidence type="ECO:0000313" key="10">
    <source>
        <dbReference type="EMBL" id="CAD6494419.1"/>
    </source>
</evidence>
<feature type="binding site" evidence="5">
    <location>
        <begin position="281"/>
        <end position="284"/>
    </location>
    <ligand>
        <name>pyridoxal 5'-phosphate</name>
        <dbReference type="ChEBI" id="CHEBI:597326"/>
    </ligand>
</feature>
<gene>
    <name evidence="5 10" type="primary">lysA</name>
    <name evidence="10" type="ORF">EMLJLAPB_00778</name>
</gene>
<dbReference type="EC" id="4.1.1.20" evidence="5 6"/>
<dbReference type="SUPFAM" id="SSF50621">
    <property type="entry name" value="Alanine racemase C-terminal domain-like"/>
    <property type="match status" value="1"/>
</dbReference>